<evidence type="ECO:0000313" key="9">
    <source>
        <dbReference type="Proteomes" id="UP000199137"/>
    </source>
</evidence>
<evidence type="ECO:0000256" key="1">
    <source>
        <dbReference type="ARBA" id="ARBA00004196"/>
    </source>
</evidence>
<keyword evidence="2" id="KW-0479">Metal-binding</keyword>
<gene>
    <name evidence="8" type="ORF">SAMN05421854_101829</name>
</gene>
<feature type="region of interest" description="Disordered" evidence="5">
    <location>
        <begin position="156"/>
        <end position="184"/>
    </location>
</feature>
<dbReference type="InterPro" id="IPR007348">
    <property type="entry name" value="CopC_dom"/>
</dbReference>
<keyword evidence="4" id="KW-0186">Copper</keyword>
<dbReference type="PANTHER" id="PTHR34820:SF4">
    <property type="entry name" value="INNER MEMBRANE PROTEIN YEBZ"/>
    <property type="match status" value="1"/>
</dbReference>
<dbReference type="GO" id="GO:0046688">
    <property type="term" value="P:response to copper ion"/>
    <property type="evidence" value="ECO:0007669"/>
    <property type="project" value="InterPro"/>
</dbReference>
<dbReference type="PANTHER" id="PTHR34820">
    <property type="entry name" value="INNER MEMBRANE PROTEIN YEBZ"/>
    <property type="match status" value="1"/>
</dbReference>
<proteinExistence type="predicted"/>
<dbReference type="GO" id="GO:0030313">
    <property type="term" value="C:cell envelope"/>
    <property type="evidence" value="ECO:0007669"/>
    <property type="project" value="UniProtKB-SubCell"/>
</dbReference>
<keyword evidence="3" id="KW-0732">Signal</keyword>
<accession>A0A1I5EVZ6</accession>
<dbReference type="Gene3D" id="2.60.40.1220">
    <property type="match status" value="1"/>
</dbReference>
<dbReference type="GO" id="GO:0042597">
    <property type="term" value="C:periplasmic space"/>
    <property type="evidence" value="ECO:0007669"/>
    <property type="project" value="InterPro"/>
</dbReference>
<dbReference type="GO" id="GO:0006825">
    <property type="term" value="P:copper ion transport"/>
    <property type="evidence" value="ECO:0007669"/>
    <property type="project" value="InterPro"/>
</dbReference>
<evidence type="ECO:0000256" key="6">
    <source>
        <dbReference type="SAM" id="Phobius"/>
    </source>
</evidence>
<feature type="transmembrane region" description="Helical" evidence="6">
    <location>
        <begin position="189"/>
        <end position="208"/>
    </location>
</feature>
<dbReference type="SUPFAM" id="SSF81296">
    <property type="entry name" value="E set domains"/>
    <property type="match status" value="1"/>
</dbReference>
<feature type="compositionally biased region" description="Low complexity" evidence="5">
    <location>
        <begin position="162"/>
        <end position="184"/>
    </location>
</feature>
<comment type="subcellular location">
    <subcellularLocation>
        <location evidence="1">Cell envelope</location>
    </subcellularLocation>
</comment>
<dbReference type="InterPro" id="IPR032694">
    <property type="entry name" value="CopC/D"/>
</dbReference>
<dbReference type="AlphaFoldDB" id="A0A1I5EVZ6"/>
<evidence type="ECO:0000256" key="3">
    <source>
        <dbReference type="ARBA" id="ARBA00022729"/>
    </source>
</evidence>
<reference evidence="8 9" key="1">
    <citation type="submission" date="2016-10" db="EMBL/GenBank/DDBJ databases">
        <authorList>
            <person name="de Groot N.N."/>
        </authorList>
    </citation>
    <scope>NUCLEOTIDE SEQUENCE [LARGE SCALE GENOMIC DNA]</scope>
    <source>
        <strain evidence="8 9">DSM 44637</strain>
    </source>
</reference>
<dbReference type="EMBL" id="FOWC01000001">
    <property type="protein sequence ID" value="SFO15589.1"/>
    <property type="molecule type" value="Genomic_DNA"/>
</dbReference>
<feature type="transmembrane region" description="Helical" evidence="6">
    <location>
        <begin position="38"/>
        <end position="58"/>
    </location>
</feature>
<dbReference type="GO" id="GO:0005507">
    <property type="term" value="F:copper ion binding"/>
    <property type="evidence" value="ECO:0007669"/>
    <property type="project" value="InterPro"/>
</dbReference>
<dbReference type="InterPro" id="IPR014756">
    <property type="entry name" value="Ig_E-set"/>
</dbReference>
<dbReference type="Proteomes" id="UP000199137">
    <property type="component" value="Unassembled WGS sequence"/>
</dbReference>
<evidence type="ECO:0000256" key="5">
    <source>
        <dbReference type="SAM" id="MobiDB-lite"/>
    </source>
</evidence>
<sequence>MPTVPILTNPATATVEWLSSNGYVPRGGRPAFGRIRKALLALAISGVALLGTATPALAHNVLINSDPANGASVATGPAKITLTFDQYVQNADVNQIAVTGPDGSQWAEGPVSVENNVISAPLRPLGPAGKYTVGYRILSADGHPVSGEIPFTLTTAGNGTPAKGDAAKAAGAPAQSAPADSSSSSGVPIWVWIAGAVVLLAIGLTVALRTGREPGSDKADQ</sequence>
<dbReference type="STRING" id="112413.SAMN05421854_101829"/>
<feature type="domain" description="CopC" evidence="7">
    <location>
        <begin position="59"/>
        <end position="153"/>
    </location>
</feature>
<organism evidence="8 9">
    <name type="scientific">Amycolatopsis rubida</name>
    <dbReference type="NCBI Taxonomy" id="112413"/>
    <lineage>
        <taxon>Bacteria</taxon>
        <taxon>Bacillati</taxon>
        <taxon>Actinomycetota</taxon>
        <taxon>Actinomycetes</taxon>
        <taxon>Pseudonocardiales</taxon>
        <taxon>Pseudonocardiaceae</taxon>
        <taxon>Amycolatopsis</taxon>
    </lineage>
</organism>
<evidence type="ECO:0000313" key="8">
    <source>
        <dbReference type="EMBL" id="SFO15589.1"/>
    </source>
</evidence>
<evidence type="ECO:0000259" key="7">
    <source>
        <dbReference type="Pfam" id="PF04234"/>
    </source>
</evidence>
<keyword evidence="6" id="KW-0812">Transmembrane</keyword>
<dbReference type="GO" id="GO:0005886">
    <property type="term" value="C:plasma membrane"/>
    <property type="evidence" value="ECO:0007669"/>
    <property type="project" value="TreeGrafter"/>
</dbReference>
<evidence type="ECO:0000256" key="2">
    <source>
        <dbReference type="ARBA" id="ARBA00022723"/>
    </source>
</evidence>
<name>A0A1I5EVZ6_9PSEU</name>
<evidence type="ECO:0000256" key="4">
    <source>
        <dbReference type="ARBA" id="ARBA00023008"/>
    </source>
</evidence>
<protein>
    <recommendedName>
        <fullName evidence="7">CopC domain-containing protein</fullName>
    </recommendedName>
</protein>
<keyword evidence="6" id="KW-1133">Transmembrane helix</keyword>
<dbReference type="InterPro" id="IPR014755">
    <property type="entry name" value="Cu-Rt/internalin_Ig-like"/>
</dbReference>
<dbReference type="Pfam" id="PF04234">
    <property type="entry name" value="CopC"/>
    <property type="match status" value="1"/>
</dbReference>
<keyword evidence="6" id="KW-0472">Membrane</keyword>